<protein>
    <submittedName>
        <fullName evidence="1">Baseplate J-like protein</fullName>
    </submittedName>
</protein>
<reference evidence="1 2" key="1">
    <citation type="submission" date="2017-06" db="EMBL/GenBank/DDBJ databases">
        <authorList>
            <person name="Kim H.J."/>
            <person name="Triplett B.A."/>
        </authorList>
    </citation>
    <scope>NUCLEOTIDE SEQUENCE [LARGE SCALE GENOMIC DNA]</scope>
    <source>
        <strain evidence="1 2">DSM 25597</strain>
    </source>
</reference>
<dbReference type="EMBL" id="FZNY01000001">
    <property type="protein sequence ID" value="SNR48964.1"/>
    <property type="molecule type" value="Genomic_DNA"/>
</dbReference>
<dbReference type="OrthoDB" id="9762853at2"/>
<sequence length="1092" mass="124252">MGKCNDIDNVLKRNGTGQGERFVSQLEPSHFELNDFDIEDWLLFTYNFAKHVNYFDTENSAAIKGDWQDFFNCFDFEETTIPFRASRAYTRQKEQITTALSNFKAAGTLTPHLTLFVCFLQLLEQSKNRFNGLTKRHLDFYYKNILQVDKRAATPDNVHVIFELAKKSTEEQIVVTTELNGKPDANGNPRIYTTDEELIANQAKVASLKTVYTDVSLQEIKASPNAKTLDGFEEPLPEDEPYWLPFGYTSEEKKYTELPDATIGFAVASPLLLLQEGTRTVQITLSFAPETIETGHRLTDFNTDILKNVISINGSGSEKWVDGIDLTEGEVEQEVIQGETIDHLILSFQLNKDMPAIMPYDDVFLLEKYDTTFPVIRFLIDTSKQDGVSFHRATLNRSLIAIKIFVDVQEASTIHIENDNGVLKANKPFFPFTPQPIKNANFYINYEEAFAKAWNEITVNFSWKNTPENGFNDWYDAYKKNAIPGESAEGVIVENDAHFTALKEILHKENWIPDTSDTQVLFTKEEDTSVYNCAVQIGNTQGFEVDKTGPIRLRLNTSFLHDLFPKLYASSLIGNTTSTVVSTEDNTTITTSTTEGNIPNAPYTPIAENITVNYSAEETRSIQSQIVPINEVTTVHPLNTNDAHTQERIQLFHIHPFGQCEEHTYLKLKRYQKGIRDVYDKSTIHSYLVPKYCDGGELFIGLKDAQAQQNIALLVQVLEGSENPQVTSFAEREEIQWAVLCDNQWKSLTNDILSNSTGNFLSSGIVKFGLPRQATQDNTRLPEGYIWIRAKMHRAYNAICKAIDIHTQAVLATFEDRNNELAHLDKGLAAETIKKLITRIPQVKGVSQPYTSFNGIPEESDTRFYRRISERLRHKNRAITLWDYEHLILQEFPEVFKVKCLNHTYIQDENDTTKDNYIAAGHVTLVVIPDSVNKNVFDIYQPRVSKGLINKIKAFINQHNTSQVTADVINPRYEEVAVTLEVEFLKGYDERFYSKQLEEDIIKFLSPWAFDTHQEVVFGIDLHRSVLIDYIEKLPYVDYLQNVTIQKDTVVMGNVVTPSNPRSILVSAKSHNISTVLTPCGDNNVQEKLICQ</sequence>
<evidence type="ECO:0000313" key="1">
    <source>
        <dbReference type="EMBL" id="SNR48964.1"/>
    </source>
</evidence>
<dbReference type="Proteomes" id="UP000198379">
    <property type="component" value="Unassembled WGS sequence"/>
</dbReference>
<proteinExistence type="predicted"/>
<name>A0A238WRT4_9FLAO</name>
<keyword evidence="2" id="KW-1185">Reference proteome</keyword>
<dbReference type="AlphaFoldDB" id="A0A238WRT4"/>
<evidence type="ECO:0000313" key="2">
    <source>
        <dbReference type="Proteomes" id="UP000198379"/>
    </source>
</evidence>
<gene>
    <name evidence="1" type="ORF">SAMN06265376_1011377</name>
</gene>
<organism evidence="1 2">
    <name type="scientific">Dokdonia pacifica</name>
    <dbReference type="NCBI Taxonomy" id="1627892"/>
    <lineage>
        <taxon>Bacteria</taxon>
        <taxon>Pseudomonadati</taxon>
        <taxon>Bacteroidota</taxon>
        <taxon>Flavobacteriia</taxon>
        <taxon>Flavobacteriales</taxon>
        <taxon>Flavobacteriaceae</taxon>
        <taxon>Dokdonia</taxon>
    </lineage>
</organism>
<accession>A0A238WRT4</accession>
<dbReference type="RefSeq" id="WP_089370634.1">
    <property type="nucleotide sequence ID" value="NZ_BMEP01000003.1"/>
</dbReference>